<gene>
    <name evidence="1" type="ORF">EJ913_19765</name>
</gene>
<protein>
    <submittedName>
        <fullName evidence="1">Uncharacterized protein</fullName>
    </submittedName>
</protein>
<evidence type="ECO:0000313" key="2">
    <source>
        <dbReference type="Proteomes" id="UP000280346"/>
    </source>
</evidence>
<comment type="caution">
    <text evidence="1">The sequence shown here is derived from an EMBL/GenBank/DDBJ whole genome shotgun (WGS) entry which is preliminary data.</text>
</comment>
<evidence type="ECO:0000313" key="1">
    <source>
        <dbReference type="EMBL" id="RUQ67462.1"/>
    </source>
</evidence>
<dbReference type="AlphaFoldDB" id="A0A433J4V9"/>
<organism evidence="1 2">
    <name type="scientific">Azospirillum doebereinerae</name>
    <dbReference type="NCBI Taxonomy" id="92933"/>
    <lineage>
        <taxon>Bacteria</taxon>
        <taxon>Pseudomonadati</taxon>
        <taxon>Pseudomonadota</taxon>
        <taxon>Alphaproteobacteria</taxon>
        <taxon>Rhodospirillales</taxon>
        <taxon>Azospirillaceae</taxon>
        <taxon>Azospirillum</taxon>
    </lineage>
</organism>
<reference evidence="1 2" key="1">
    <citation type="submission" date="2018-12" db="EMBL/GenBank/DDBJ databases">
        <authorList>
            <person name="Yang Y."/>
        </authorList>
    </citation>
    <scope>NUCLEOTIDE SEQUENCE [LARGE SCALE GENOMIC DNA]</scope>
    <source>
        <strain evidence="1 2">GSF71</strain>
    </source>
</reference>
<proteinExistence type="predicted"/>
<dbReference type="EMBL" id="RZIJ01000017">
    <property type="protein sequence ID" value="RUQ67462.1"/>
    <property type="molecule type" value="Genomic_DNA"/>
</dbReference>
<name>A0A433J4V9_9PROT</name>
<dbReference type="OrthoDB" id="7571212at2"/>
<dbReference type="InterPro" id="IPR045622">
    <property type="entry name" value="DUF6441"/>
</dbReference>
<dbReference type="RefSeq" id="WP_127001047.1">
    <property type="nucleotide sequence ID" value="NZ_JBNPXW010000015.1"/>
</dbReference>
<dbReference type="Proteomes" id="UP000280346">
    <property type="component" value="Unassembled WGS sequence"/>
</dbReference>
<accession>A0A433J4V9</accession>
<keyword evidence="2" id="KW-1185">Reference proteome</keyword>
<sequence length="220" mass="23461">MKIVGRISGDLKELMNTRFDEIADAARAAVRSASEGLQAELRRQTVAAGLGSGLEKAWRLDLYPKISRRRTLRPAGLVYSKATRLHDAFDNGETITARGGKWLAIPLPAAKAAGLDKSPMRDDSRRASPMPAKWSNVVAATSKFGALRFVPIGNGARALLVADGKARGDTLARGGAGRATSIPLFLLVKRVRGRKLLDLAAAAKQAEAQLVANLSNILGR</sequence>
<dbReference type="Pfam" id="PF20039">
    <property type="entry name" value="DUF6441"/>
    <property type="match status" value="1"/>
</dbReference>